<keyword evidence="5" id="KW-0012">Acyltransferase</keyword>
<protein>
    <submittedName>
        <fullName evidence="5">Acyltransferase</fullName>
    </submittedName>
</protein>
<dbReference type="InterPro" id="IPR018357">
    <property type="entry name" value="Hexapep_transf_CS"/>
</dbReference>
<dbReference type="Proteomes" id="UP000254236">
    <property type="component" value="Chromosome"/>
</dbReference>
<dbReference type="PANTHER" id="PTHR23416">
    <property type="entry name" value="SIALIC ACID SYNTHASE-RELATED"/>
    <property type="match status" value="1"/>
</dbReference>
<dbReference type="EMBL" id="QSWH01000002">
    <property type="protein sequence ID" value="RRR24027.1"/>
    <property type="molecule type" value="Genomic_DNA"/>
</dbReference>
<dbReference type="InterPro" id="IPR011004">
    <property type="entry name" value="Trimer_LpxA-like_sf"/>
</dbReference>
<organism evidence="5 7">
    <name type="scientific">Brachybacterium saurashtrense</name>
    <dbReference type="NCBI Taxonomy" id="556288"/>
    <lineage>
        <taxon>Bacteria</taxon>
        <taxon>Bacillati</taxon>
        <taxon>Actinomycetota</taxon>
        <taxon>Actinomycetes</taxon>
        <taxon>Micrococcales</taxon>
        <taxon>Dermabacteraceae</taxon>
        <taxon>Brachybacterium</taxon>
    </lineage>
</organism>
<dbReference type="PANTHER" id="PTHR23416:SF78">
    <property type="entry name" value="LIPOPOLYSACCHARIDE BIOSYNTHESIS O-ACETYL TRANSFERASE WBBJ-RELATED"/>
    <property type="match status" value="1"/>
</dbReference>
<dbReference type="AlphaFoldDB" id="A0A345YQT5"/>
<evidence type="ECO:0000256" key="3">
    <source>
        <dbReference type="SAM" id="MobiDB-lite"/>
    </source>
</evidence>
<feature type="compositionally biased region" description="Low complexity" evidence="3">
    <location>
        <begin position="13"/>
        <end position="36"/>
    </location>
</feature>
<dbReference type="GO" id="GO:0016746">
    <property type="term" value="F:acyltransferase activity"/>
    <property type="evidence" value="ECO:0007669"/>
    <property type="project" value="UniProtKB-KW"/>
</dbReference>
<dbReference type="InterPro" id="IPR001451">
    <property type="entry name" value="Hexapep"/>
</dbReference>
<dbReference type="Proteomes" id="UP000282185">
    <property type="component" value="Unassembled WGS sequence"/>
</dbReference>
<accession>A0A345YQT5</accession>
<keyword evidence="6" id="KW-1185">Reference proteome</keyword>
<evidence type="ECO:0000313" key="4">
    <source>
        <dbReference type="EMBL" id="AXK46287.1"/>
    </source>
</evidence>
<dbReference type="OrthoDB" id="2643438at2"/>
<dbReference type="SUPFAM" id="SSF51161">
    <property type="entry name" value="Trimeric LpxA-like enzymes"/>
    <property type="match status" value="1"/>
</dbReference>
<dbReference type="CDD" id="cd04647">
    <property type="entry name" value="LbH_MAT_like"/>
    <property type="match status" value="1"/>
</dbReference>
<name>A0A345YQT5_9MICO</name>
<dbReference type="EMBL" id="CP031356">
    <property type="protein sequence ID" value="AXK46287.1"/>
    <property type="molecule type" value="Genomic_DNA"/>
</dbReference>
<evidence type="ECO:0000256" key="1">
    <source>
        <dbReference type="ARBA" id="ARBA00022679"/>
    </source>
</evidence>
<dbReference type="Gene3D" id="2.160.10.10">
    <property type="entry name" value="Hexapeptide repeat proteins"/>
    <property type="match status" value="1"/>
</dbReference>
<evidence type="ECO:0000313" key="5">
    <source>
        <dbReference type="EMBL" id="RRR24027.1"/>
    </source>
</evidence>
<evidence type="ECO:0000256" key="2">
    <source>
        <dbReference type="ARBA" id="ARBA00022737"/>
    </source>
</evidence>
<dbReference type="KEGG" id="bsau:DWV08_12155"/>
<dbReference type="InterPro" id="IPR051159">
    <property type="entry name" value="Hexapeptide_acetyltransf"/>
</dbReference>
<dbReference type="PROSITE" id="PS00101">
    <property type="entry name" value="HEXAPEP_TRANSFERASES"/>
    <property type="match status" value="1"/>
</dbReference>
<reference evidence="4 6" key="1">
    <citation type="submission" date="2018-07" db="EMBL/GenBank/DDBJ databases">
        <title>Brachybacterium saurashtrense DSM 23186 genome sequence.</title>
        <authorList>
            <person name="Guo L."/>
        </authorList>
    </citation>
    <scope>NUCLEOTIDE SEQUENCE [LARGE SCALE GENOMIC DNA]</scope>
    <source>
        <strain evidence="4 6">DSM 23186</strain>
    </source>
</reference>
<gene>
    <name evidence="4" type="ORF">DWV08_12155</name>
    <name evidence="5" type="ORF">DXU92_03905</name>
</gene>
<proteinExistence type="predicted"/>
<dbReference type="RefSeq" id="WP_115414037.1">
    <property type="nucleotide sequence ID" value="NZ_CP031356.1"/>
</dbReference>
<dbReference type="Pfam" id="PF00132">
    <property type="entry name" value="Hexapep"/>
    <property type="match status" value="2"/>
</dbReference>
<evidence type="ECO:0000313" key="7">
    <source>
        <dbReference type="Proteomes" id="UP000282185"/>
    </source>
</evidence>
<feature type="region of interest" description="Disordered" evidence="3">
    <location>
        <begin position="1"/>
        <end position="47"/>
    </location>
</feature>
<sequence length="586" mass="62057">MSAGEATVGAGGPAREAAPGAGTPAHGAAVGEASSAPAPPAPSPGLVDAEADFNTWTFWAEAGPQEQDRQRERQRGLVEAGARLGERCVVSEWAACYPDRLVLGAGSYLAAFTYVTGDVEIGEHSSLNAYSVVRGTVRIGEGVRIGAHSSVLGFDHTFAPELPVRKQPLTSRGITIEDDVYIGSHVAVVDGVTIGAHSVIGAGAVVTKDVPPWSVMVGNPARRIRDRRGDAAPTAGDAAGEALRRLAERARQDSGALLARCWDEAEQAFVDTPGAPATVRALCDAVEIADLVGDGTVPGLTREEIVEDLTSRQDPLTGLIPERGAADVAVDARELGGGPMRYHVLSAGYALDLLGARFPHPVRIIDELDAEAMLEAVAAQPWDSRAWGAGDWVDVVGTALTWNREWFGLHGAAEALLGWLHLHVDRRSGTWGAPQAADGLRQPVNGWYRLTRGTFAQWGLPVPHPERAIDTVLAHAQDQRRFGPGRATACDVLDIAHPLWLAGQQTSHRADEVREWARGQALALERAWAPGCGFGFAQRSDGVGPAMPGLQGTEMWLAIGWYLADLLGVAGSLGYEPRGVHRPAPR</sequence>
<keyword evidence="2" id="KW-0677">Repeat</keyword>
<evidence type="ECO:0000313" key="6">
    <source>
        <dbReference type="Proteomes" id="UP000254236"/>
    </source>
</evidence>
<keyword evidence="1" id="KW-0808">Transferase</keyword>
<reference evidence="5 7" key="2">
    <citation type="submission" date="2018-08" db="EMBL/GenBank/DDBJ databases">
        <title>Brachybacterium saurashtrense DSM 23186.</title>
        <authorList>
            <person name="Li Y."/>
        </authorList>
    </citation>
    <scope>NUCLEOTIDE SEQUENCE [LARGE SCALE GENOMIC DNA]</scope>
    <source>
        <strain evidence="5 7">DSM 23186</strain>
    </source>
</reference>